<dbReference type="InterPro" id="IPR006008">
    <property type="entry name" value="YciB"/>
</dbReference>
<organism evidence="6 7">
    <name type="scientific">Azospirillum rugosum</name>
    <dbReference type="NCBI Taxonomy" id="416170"/>
    <lineage>
        <taxon>Bacteria</taxon>
        <taxon>Pseudomonadati</taxon>
        <taxon>Pseudomonadota</taxon>
        <taxon>Alphaproteobacteria</taxon>
        <taxon>Rhodospirillales</taxon>
        <taxon>Azospirillaceae</taxon>
        <taxon>Azospirillum</taxon>
    </lineage>
</organism>
<evidence type="ECO:0000313" key="7">
    <source>
        <dbReference type="Proteomes" id="UP000781958"/>
    </source>
</evidence>
<evidence type="ECO:0000256" key="5">
    <source>
        <dbReference type="HAMAP-Rule" id="MF_00189"/>
    </source>
</evidence>
<evidence type="ECO:0000256" key="4">
    <source>
        <dbReference type="ARBA" id="ARBA00023136"/>
    </source>
</evidence>
<keyword evidence="5" id="KW-0997">Cell inner membrane</keyword>
<reference evidence="6 7" key="1">
    <citation type="submission" date="2021-03" db="EMBL/GenBank/DDBJ databases">
        <title>Genomic Encyclopedia of Type Strains, Phase III (KMG-III): the genomes of soil and plant-associated and newly described type strains.</title>
        <authorList>
            <person name="Whitman W."/>
        </authorList>
    </citation>
    <scope>NUCLEOTIDE SEQUENCE [LARGE SCALE GENOMIC DNA]</scope>
    <source>
        <strain evidence="6 7">IMMIB AFH-6</strain>
    </source>
</reference>
<evidence type="ECO:0000256" key="1">
    <source>
        <dbReference type="ARBA" id="ARBA00022475"/>
    </source>
</evidence>
<accession>A0ABS4SM47</accession>
<evidence type="ECO:0000313" key="6">
    <source>
        <dbReference type="EMBL" id="MBP2293153.1"/>
    </source>
</evidence>
<gene>
    <name evidence="5" type="primary">yciB</name>
    <name evidence="6" type="ORF">J2851_002935</name>
</gene>
<sequence length="196" mass="21477">MNQYARLLIEAGPLAAFFIANSQAGIMAGTGVFMVATTLAVLISWHFERKVPIMPVVGAGFVLLFGGLTLWLQDDLFIKIKPTLVNLLFAAVLFAAHLTRRNVLKHILGTVLTLDDAGWRTLAIRWAWFFLLLAALNEAVWRTMTTDAWVNFKVFGIMPLTLLFSALQAPLILRHQVPDAAATPGADKSAEKTSAS</sequence>
<dbReference type="HAMAP" id="MF_00189">
    <property type="entry name" value="YciB"/>
    <property type="match status" value="1"/>
</dbReference>
<name>A0ABS4SM47_9PROT</name>
<feature type="transmembrane region" description="Helical" evidence="5">
    <location>
        <begin position="84"/>
        <end position="103"/>
    </location>
</feature>
<dbReference type="Proteomes" id="UP000781958">
    <property type="component" value="Unassembled WGS sequence"/>
</dbReference>
<feature type="transmembrane region" description="Helical" evidence="5">
    <location>
        <begin position="53"/>
        <end position="72"/>
    </location>
</feature>
<keyword evidence="4 5" id="KW-0472">Membrane</keyword>
<proteinExistence type="inferred from homology"/>
<dbReference type="PANTHER" id="PTHR36917:SF1">
    <property type="entry name" value="INNER MEMBRANE-SPANNING PROTEIN YCIB"/>
    <property type="match status" value="1"/>
</dbReference>
<dbReference type="EMBL" id="JAGINP010000009">
    <property type="protein sequence ID" value="MBP2293153.1"/>
    <property type="molecule type" value="Genomic_DNA"/>
</dbReference>
<dbReference type="RefSeq" id="WP_209767003.1">
    <property type="nucleotide sequence ID" value="NZ_JAGINP010000009.1"/>
</dbReference>
<comment type="similarity">
    <text evidence="5">Belongs to the YciB family.</text>
</comment>
<comment type="caution">
    <text evidence="6">The sequence shown here is derived from an EMBL/GenBank/DDBJ whole genome shotgun (WGS) entry which is preliminary data.</text>
</comment>
<feature type="transmembrane region" description="Helical" evidence="5">
    <location>
        <begin position="152"/>
        <end position="173"/>
    </location>
</feature>
<dbReference type="NCBIfam" id="TIGR00997">
    <property type="entry name" value="ispZ"/>
    <property type="match status" value="1"/>
</dbReference>
<keyword evidence="3 5" id="KW-1133">Transmembrane helix</keyword>
<evidence type="ECO:0000256" key="3">
    <source>
        <dbReference type="ARBA" id="ARBA00022989"/>
    </source>
</evidence>
<keyword evidence="7" id="KW-1185">Reference proteome</keyword>
<dbReference type="PANTHER" id="PTHR36917">
    <property type="entry name" value="INTRACELLULAR SEPTATION PROTEIN A-RELATED"/>
    <property type="match status" value="1"/>
</dbReference>
<comment type="function">
    <text evidence="5">Plays a role in cell envelope biogenesis, maintenance of cell envelope integrity and membrane homeostasis.</text>
</comment>
<comment type="subcellular location">
    <subcellularLocation>
        <location evidence="5">Cell inner membrane</location>
        <topology evidence="5">Multi-pass membrane protein</topology>
    </subcellularLocation>
</comment>
<keyword evidence="1 5" id="KW-1003">Cell membrane</keyword>
<feature type="transmembrane region" description="Helical" evidence="5">
    <location>
        <begin position="123"/>
        <end position="140"/>
    </location>
</feature>
<keyword evidence="2 5" id="KW-0812">Transmembrane</keyword>
<dbReference type="Pfam" id="PF04279">
    <property type="entry name" value="IspA"/>
    <property type="match status" value="1"/>
</dbReference>
<dbReference type="NCBIfam" id="NF001323">
    <property type="entry name" value="PRK00259.1-1"/>
    <property type="match status" value="1"/>
</dbReference>
<feature type="transmembrane region" description="Helical" evidence="5">
    <location>
        <begin position="26"/>
        <end position="47"/>
    </location>
</feature>
<protein>
    <recommendedName>
        <fullName evidence="5">Inner membrane-spanning protein YciB</fullName>
    </recommendedName>
</protein>
<evidence type="ECO:0000256" key="2">
    <source>
        <dbReference type="ARBA" id="ARBA00022692"/>
    </source>
</evidence>